<dbReference type="GO" id="GO:0008234">
    <property type="term" value="F:cysteine-type peptidase activity"/>
    <property type="evidence" value="ECO:0007669"/>
    <property type="project" value="InterPro"/>
</dbReference>
<gene>
    <name evidence="4" type="ORF">IFM89_027741</name>
</gene>
<dbReference type="InterPro" id="IPR000668">
    <property type="entry name" value="Peptidase_C1A_C"/>
</dbReference>
<dbReference type="SUPFAM" id="SSF54001">
    <property type="entry name" value="Cysteine proteinases"/>
    <property type="match status" value="1"/>
</dbReference>
<name>A0A835LVN2_9MAGN</name>
<evidence type="ECO:0000313" key="5">
    <source>
        <dbReference type="Proteomes" id="UP000631114"/>
    </source>
</evidence>
<comment type="caution">
    <text evidence="4">The sequence shown here is derived from an EMBL/GenBank/DDBJ whole genome shotgun (WGS) entry which is preliminary data.</text>
</comment>
<evidence type="ECO:0000313" key="4">
    <source>
        <dbReference type="EMBL" id="KAF9606697.1"/>
    </source>
</evidence>
<dbReference type="EMBL" id="JADFTS010000005">
    <property type="protein sequence ID" value="KAF9606697.1"/>
    <property type="molecule type" value="Genomic_DNA"/>
</dbReference>
<dbReference type="PANTHER" id="PTHR12411">
    <property type="entry name" value="CYSTEINE PROTEASE FAMILY C1-RELATED"/>
    <property type="match status" value="1"/>
</dbReference>
<evidence type="ECO:0000256" key="1">
    <source>
        <dbReference type="ARBA" id="ARBA00008455"/>
    </source>
</evidence>
<dbReference type="InterPro" id="IPR025660">
    <property type="entry name" value="Pept_his_AS"/>
</dbReference>
<sequence length="139" mass="15172">MFLVPPCSRKAKYYNTCNTKEETSHATEISGHEDVPRNSEVALLKAVANQPIAVVIDAGGFDFQFYSSSVFISQCGTDLDHSVTAVGYDVSDDGTKYWLVKNSWGSTWGENGYIRMQRDVSPKGGLYGIAMDASYPVAA</sequence>
<accession>A0A835LVN2</accession>
<evidence type="ECO:0000259" key="3">
    <source>
        <dbReference type="SMART" id="SM00645"/>
    </source>
</evidence>
<dbReference type="Proteomes" id="UP000631114">
    <property type="component" value="Unassembled WGS sequence"/>
</dbReference>
<dbReference type="InterPro" id="IPR039417">
    <property type="entry name" value="Peptidase_C1A_papain-like"/>
</dbReference>
<evidence type="ECO:0000256" key="2">
    <source>
        <dbReference type="ARBA" id="ARBA00023157"/>
    </source>
</evidence>
<dbReference type="InterPro" id="IPR013128">
    <property type="entry name" value="Peptidase_C1A"/>
</dbReference>
<reference evidence="4 5" key="1">
    <citation type="submission" date="2020-10" db="EMBL/GenBank/DDBJ databases">
        <title>The Coptis chinensis genome and diversification of protoberbering-type alkaloids.</title>
        <authorList>
            <person name="Wang B."/>
            <person name="Shu S."/>
            <person name="Song C."/>
            <person name="Liu Y."/>
        </authorList>
    </citation>
    <scope>NUCLEOTIDE SEQUENCE [LARGE SCALE GENOMIC DNA]</scope>
    <source>
        <strain evidence="4">HL-2020</strain>
        <tissue evidence="4">Leaf</tissue>
    </source>
</reference>
<dbReference type="PROSITE" id="PS00639">
    <property type="entry name" value="THIOL_PROTEASE_HIS"/>
    <property type="match status" value="1"/>
</dbReference>
<organism evidence="4 5">
    <name type="scientific">Coptis chinensis</name>
    <dbReference type="NCBI Taxonomy" id="261450"/>
    <lineage>
        <taxon>Eukaryota</taxon>
        <taxon>Viridiplantae</taxon>
        <taxon>Streptophyta</taxon>
        <taxon>Embryophyta</taxon>
        <taxon>Tracheophyta</taxon>
        <taxon>Spermatophyta</taxon>
        <taxon>Magnoliopsida</taxon>
        <taxon>Ranunculales</taxon>
        <taxon>Ranunculaceae</taxon>
        <taxon>Coptidoideae</taxon>
        <taxon>Coptis</taxon>
    </lineage>
</organism>
<dbReference type="InterPro" id="IPR025661">
    <property type="entry name" value="Pept_asp_AS"/>
</dbReference>
<dbReference type="OrthoDB" id="10253408at2759"/>
<keyword evidence="5" id="KW-1185">Reference proteome</keyword>
<dbReference type="SMART" id="SM00645">
    <property type="entry name" value="Pept_C1"/>
    <property type="match status" value="1"/>
</dbReference>
<comment type="similarity">
    <text evidence="1">Belongs to the peptidase C1 family.</text>
</comment>
<protein>
    <recommendedName>
        <fullName evidence="3">Peptidase C1A papain C-terminal domain-containing protein</fullName>
    </recommendedName>
</protein>
<dbReference type="Pfam" id="PF00112">
    <property type="entry name" value="Peptidase_C1"/>
    <property type="match status" value="1"/>
</dbReference>
<dbReference type="Gene3D" id="3.90.70.10">
    <property type="entry name" value="Cysteine proteinases"/>
    <property type="match status" value="1"/>
</dbReference>
<dbReference type="InterPro" id="IPR038765">
    <property type="entry name" value="Papain-like_cys_pep_sf"/>
</dbReference>
<dbReference type="PROSITE" id="PS00640">
    <property type="entry name" value="THIOL_PROTEASE_ASN"/>
    <property type="match status" value="1"/>
</dbReference>
<proteinExistence type="inferred from homology"/>
<dbReference type="CDD" id="cd02248">
    <property type="entry name" value="Peptidase_C1A"/>
    <property type="match status" value="1"/>
</dbReference>
<feature type="domain" description="Peptidase C1A papain C-terminal" evidence="3">
    <location>
        <begin position="3"/>
        <end position="137"/>
    </location>
</feature>
<keyword evidence="2" id="KW-1015">Disulfide bond</keyword>
<dbReference type="GO" id="GO:0006508">
    <property type="term" value="P:proteolysis"/>
    <property type="evidence" value="ECO:0007669"/>
    <property type="project" value="InterPro"/>
</dbReference>
<dbReference type="AlphaFoldDB" id="A0A835LVN2"/>